<dbReference type="InterPro" id="IPR010259">
    <property type="entry name" value="S8pro/Inhibitor_I9"/>
</dbReference>
<dbReference type="GO" id="GO:0004252">
    <property type="term" value="F:serine-type endopeptidase activity"/>
    <property type="evidence" value="ECO:0007669"/>
    <property type="project" value="InterPro"/>
</dbReference>
<dbReference type="InterPro" id="IPR015500">
    <property type="entry name" value="Peptidase_S8_subtilisin-rel"/>
</dbReference>
<evidence type="ECO:0000256" key="7">
    <source>
        <dbReference type="SAM" id="SignalP"/>
    </source>
</evidence>
<dbReference type="Gene3D" id="3.40.50.200">
    <property type="entry name" value="Peptidase S8/S53 domain"/>
    <property type="match status" value="1"/>
</dbReference>
<dbReference type="InterPro" id="IPR034197">
    <property type="entry name" value="Peptidases_S8_3"/>
</dbReference>
<keyword evidence="5" id="KW-0720">Serine protease</keyword>
<dbReference type="Proteomes" id="UP000655225">
    <property type="component" value="Unassembled WGS sequence"/>
</dbReference>
<evidence type="ECO:0000259" key="8">
    <source>
        <dbReference type="Pfam" id="PF00082"/>
    </source>
</evidence>
<dbReference type="SUPFAM" id="SSF52743">
    <property type="entry name" value="Subtilisin-like"/>
    <property type="match status" value="1"/>
</dbReference>
<reference evidence="10 11" key="1">
    <citation type="submission" date="2020-04" db="EMBL/GenBank/DDBJ databases">
        <title>Plant Genome Project.</title>
        <authorList>
            <person name="Zhang R.-G."/>
        </authorList>
    </citation>
    <scope>NUCLEOTIDE SEQUENCE [LARGE SCALE GENOMIC DNA]</scope>
    <source>
        <strain evidence="10">YNK0</strain>
        <tissue evidence="10">Leaf</tissue>
    </source>
</reference>
<feature type="domain" description="Inhibitor I9" evidence="9">
    <location>
        <begin position="28"/>
        <end position="107"/>
    </location>
</feature>
<feature type="domain" description="Peptidase S8/S53" evidence="8">
    <location>
        <begin position="131"/>
        <end position="493"/>
    </location>
</feature>
<dbReference type="EMBL" id="JABCRI010000024">
    <property type="protein sequence ID" value="KAF8377562.1"/>
    <property type="molecule type" value="Genomic_DNA"/>
</dbReference>
<evidence type="ECO:0000313" key="10">
    <source>
        <dbReference type="EMBL" id="KAF8377562.1"/>
    </source>
</evidence>
<evidence type="ECO:0000256" key="2">
    <source>
        <dbReference type="ARBA" id="ARBA00022670"/>
    </source>
</evidence>
<dbReference type="InterPro" id="IPR045051">
    <property type="entry name" value="SBT"/>
</dbReference>
<comment type="caution">
    <text evidence="10">The sequence shown here is derived from an EMBL/GenBank/DDBJ whole genome shotgun (WGS) entry which is preliminary data.</text>
</comment>
<dbReference type="Gene3D" id="3.50.30.30">
    <property type="match status" value="1"/>
</dbReference>
<comment type="caution">
    <text evidence="6">Lacks conserved residue(s) required for the propagation of feature annotation.</text>
</comment>
<keyword evidence="3 7" id="KW-0732">Signal</keyword>
<name>A0A835CZ48_TETSI</name>
<dbReference type="InterPro" id="IPR037045">
    <property type="entry name" value="S8pro/Inhibitor_I9_sf"/>
</dbReference>
<evidence type="ECO:0000256" key="3">
    <source>
        <dbReference type="ARBA" id="ARBA00022729"/>
    </source>
</evidence>
<keyword evidence="4" id="KW-0378">Hydrolase</keyword>
<dbReference type="CDD" id="cd04852">
    <property type="entry name" value="Peptidases_S8_3"/>
    <property type="match status" value="1"/>
</dbReference>
<keyword evidence="2" id="KW-0645">Protease</keyword>
<dbReference type="PRINTS" id="PR00723">
    <property type="entry name" value="SUBTILISIN"/>
</dbReference>
<keyword evidence="11" id="KW-1185">Reference proteome</keyword>
<accession>A0A835CZ48</accession>
<evidence type="ECO:0000256" key="1">
    <source>
        <dbReference type="ARBA" id="ARBA00011073"/>
    </source>
</evidence>
<organism evidence="10 11">
    <name type="scientific">Tetracentron sinense</name>
    <name type="common">Spur-leaf</name>
    <dbReference type="NCBI Taxonomy" id="13715"/>
    <lineage>
        <taxon>Eukaryota</taxon>
        <taxon>Viridiplantae</taxon>
        <taxon>Streptophyta</taxon>
        <taxon>Embryophyta</taxon>
        <taxon>Tracheophyta</taxon>
        <taxon>Spermatophyta</taxon>
        <taxon>Magnoliopsida</taxon>
        <taxon>Trochodendrales</taxon>
        <taxon>Trochodendraceae</taxon>
        <taxon>Tetracentron</taxon>
    </lineage>
</organism>
<dbReference type="AlphaFoldDB" id="A0A835CZ48"/>
<evidence type="ECO:0000313" key="11">
    <source>
        <dbReference type="Proteomes" id="UP000655225"/>
    </source>
</evidence>
<dbReference type="Gene3D" id="3.30.70.80">
    <property type="entry name" value="Peptidase S8 propeptide/proteinase inhibitor I9"/>
    <property type="match status" value="1"/>
</dbReference>
<dbReference type="Pfam" id="PF05922">
    <property type="entry name" value="Inhibitor_I9"/>
    <property type="match status" value="1"/>
</dbReference>
<dbReference type="InterPro" id="IPR036852">
    <property type="entry name" value="Peptidase_S8/S53_dom_sf"/>
</dbReference>
<dbReference type="PROSITE" id="PS51892">
    <property type="entry name" value="SUBTILASE"/>
    <property type="match status" value="1"/>
</dbReference>
<dbReference type="CDD" id="cd02120">
    <property type="entry name" value="PA_subtilisin_like"/>
    <property type="match status" value="1"/>
</dbReference>
<sequence length="509" mass="54365">MATLIYLIFRAWLLFLLHFQIASSDRSTYIVHMDQSVMPKAFPTSHQWYSATLDSVKADAPTTSLSLLYTYDNAIHGFSAILSPEELQTLQKSRGFISAYPDKIIELDTTHTFEFLSLNPDTGLWPASDYGKDVIVGVIDSGVWPESESFKDDGMTEVPQRWKGVCEFGGDFNTSLCNRKLIGARFFNKGAMAANPGAETDWNTARDMEGHGTHTSSTVAGNYVEGASFFGYAKGTARGVAPRARVAMYKPIWGSHGFGSDLLASMDQAIADGVDVISISMGFNGVPLYEDPIAIASFAAMEKGALVSSSAGNDGPTLGTLHNGAPWLLTVGASTIDRQFAGTFTLGNGLAIVGWSLFPENALLVDVPVVLNETLLACNSSELLSEAKGRIVICMDNSHLYGQINNAADSKLAGAIFVSNNSNIRDALAVVISPMDASKVIDYAKSSASPTVTMKFQQTFVGTKPAPNVASYSSRGPPNYPGISKPDLVAPGSIVLAAWVPSVPLALVK</sequence>
<evidence type="ECO:0000256" key="6">
    <source>
        <dbReference type="PROSITE-ProRule" id="PRU01240"/>
    </source>
</evidence>
<comment type="similarity">
    <text evidence="1 6">Belongs to the peptidase S8 family.</text>
</comment>
<evidence type="ECO:0000259" key="9">
    <source>
        <dbReference type="Pfam" id="PF05922"/>
    </source>
</evidence>
<protein>
    <submittedName>
        <fullName evidence="10">Uncharacterized protein</fullName>
    </submittedName>
</protein>
<feature type="signal peptide" evidence="7">
    <location>
        <begin position="1"/>
        <end position="24"/>
    </location>
</feature>
<dbReference type="Pfam" id="PF00082">
    <property type="entry name" value="Peptidase_S8"/>
    <property type="match status" value="1"/>
</dbReference>
<evidence type="ECO:0000256" key="5">
    <source>
        <dbReference type="ARBA" id="ARBA00022825"/>
    </source>
</evidence>
<dbReference type="OrthoDB" id="206201at2759"/>
<dbReference type="InterPro" id="IPR000209">
    <property type="entry name" value="Peptidase_S8/S53_dom"/>
</dbReference>
<dbReference type="FunFam" id="3.30.70.80:FF:000003">
    <property type="entry name" value="Subtilisin-like protease SBT1.9"/>
    <property type="match status" value="1"/>
</dbReference>
<gene>
    <name evidence="10" type="ORF">HHK36_030944</name>
</gene>
<evidence type="ECO:0000256" key="4">
    <source>
        <dbReference type="ARBA" id="ARBA00022801"/>
    </source>
</evidence>
<dbReference type="GO" id="GO:0006508">
    <property type="term" value="P:proteolysis"/>
    <property type="evidence" value="ECO:0007669"/>
    <property type="project" value="UniProtKB-KW"/>
</dbReference>
<feature type="chain" id="PRO_5032861158" evidence="7">
    <location>
        <begin position="25"/>
        <end position="509"/>
    </location>
</feature>
<dbReference type="PANTHER" id="PTHR10795">
    <property type="entry name" value="PROPROTEIN CONVERTASE SUBTILISIN/KEXIN"/>
    <property type="match status" value="1"/>
</dbReference>
<dbReference type="OMA" id="WDEGSYE"/>
<proteinExistence type="inferred from homology"/>